<evidence type="ECO:0000313" key="2">
    <source>
        <dbReference type="EMBL" id="TRZ22647.1"/>
    </source>
</evidence>
<sequence>MLRNVNLVLMSENFALRQVFKELKKDSAVFMEEDIMLREEYDMLREQYDRLKGENAVLRKDNATVRRMLNTFQNNLKRQACMVASLQDQLKTSQAEREREAREIQSLVQQTECQLQLMTQQALDAETNVETEAEDLHSPRTAGEMQAGE</sequence>
<proteinExistence type="predicted"/>
<dbReference type="OrthoDB" id="6499155at2759"/>
<evidence type="ECO:0000313" key="3">
    <source>
        <dbReference type="Proteomes" id="UP000796761"/>
    </source>
</evidence>
<accession>A0A8K1GQ32</accession>
<dbReference type="AlphaFoldDB" id="A0A8K1GQ32"/>
<keyword evidence="3" id="KW-1185">Reference proteome</keyword>
<name>A0A8K1GQ32_9PASS</name>
<reference evidence="2" key="1">
    <citation type="submission" date="2019-04" db="EMBL/GenBank/DDBJ databases">
        <title>Genome assembly of Zosterops borbonicus 15179.</title>
        <authorList>
            <person name="Leroy T."/>
            <person name="Anselmetti Y."/>
            <person name="Tilak M.-K."/>
            <person name="Nabholz B."/>
        </authorList>
    </citation>
    <scope>NUCLEOTIDE SEQUENCE</scope>
    <source>
        <strain evidence="2">HGM_15179</strain>
        <tissue evidence="2">Muscle</tissue>
    </source>
</reference>
<protein>
    <submittedName>
        <fullName evidence="2">Uncharacterized protein</fullName>
    </submittedName>
</protein>
<feature type="region of interest" description="Disordered" evidence="1">
    <location>
        <begin position="124"/>
        <end position="149"/>
    </location>
</feature>
<gene>
    <name evidence="2" type="ORF">HGM15179_004492</name>
</gene>
<dbReference type="Proteomes" id="UP000796761">
    <property type="component" value="Unassembled WGS sequence"/>
</dbReference>
<comment type="caution">
    <text evidence="2">The sequence shown here is derived from an EMBL/GenBank/DDBJ whole genome shotgun (WGS) entry which is preliminary data.</text>
</comment>
<evidence type="ECO:0000256" key="1">
    <source>
        <dbReference type="SAM" id="MobiDB-lite"/>
    </source>
</evidence>
<organism evidence="2 3">
    <name type="scientific">Zosterops borbonicus</name>
    <dbReference type="NCBI Taxonomy" id="364589"/>
    <lineage>
        <taxon>Eukaryota</taxon>
        <taxon>Metazoa</taxon>
        <taxon>Chordata</taxon>
        <taxon>Craniata</taxon>
        <taxon>Vertebrata</taxon>
        <taxon>Euteleostomi</taxon>
        <taxon>Archelosauria</taxon>
        <taxon>Archosauria</taxon>
        <taxon>Dinosauria</taxon>
        <taxon>Saurischia</taxon>
        <taxon>Theropoda</taxon>
        <taxon>Coelurosauria</taxon>
        <taxon>Aves</taxon>
        <taxon>Neognathae</taxon>
        <taxon>Neoaves</taxon>
        <taxon>Telluraves</taxon>
        <taxon>Australaves</taxon>
        <taxon>Passeriformes</taxon>
        <taxon>Sylvioidea</taxon>
        <taxon>Zosteropidae</taxon>
        <taxon>Zosterops</taxon>
    </lineage>
</organism>
<dbReference type="EMBL" id="SWJQ01000091">
    <property type="protein sequence ID" value="TRZ22647.1"/>
    <property type="molecule type" value="Genomic_DNA"/>
</dbReference>